<evidence type="ECO:0000313" key="2">
    <source>
        <dbReference type="EMBL" id="EGC31991.1"/>
    </source>
</evidence>
<dbReference type="OMA" id="SQKMIFA"/>
<dbReference type="GO" id="GO:0006612">
    <property type="term" value="P:protein targeting to membrane"/>
    <property type="evidence" value="ECO:0000318"/>
    <property type="project" value="GO_Central"/>
</dbReference>
<dbReference type="eggNOG" id="KOG2239">
    <property type="taxonomic scope" value="Eukaryota"/>
</dbReference>
<organism evidence="2 3">
    <name type="scientific">Dictyostelium purpureum</name>
    <name type="common">Slime mold</name>
    <dbReference type="NCBI Taxonomy" id="5786"/>
    <lineage>
        <taxon>Eukaryota</taxon>
        <taxon>Amoebozoa</taxon>
        <taxon>Evosea</taxon>
        <taxon>Eumycetozoa</taxon>
        <taxon>Dictyostelia</taxon>
        <taxon>Dictyosteliales</taxon>
        <taxon>Dictyosteliaceae</taxon>
        <taxon>Dictyostelium</taxon>
    </lineage>
</organism>
<keyword evidence="3" id="KW-1185">Reference proteome</keyword>
<dbReference type="KEGG" id="dpp:DICPUDRAFT_49852"/>
<dbReference type="CDD" id="cd22054">
    <property type="entry name" value="NAC_NACA"/>
    <property type="match status" value="1"/>
</dbReference>
<dbReference type="Gene3D" id="2.20.70.30">
    <property type="entry name" value="Nascent polypeptide-associated complex domain"/>
    <property type="match status" value="1"/>
</dbReference>
<dbReference type="FunCoup" id="F0ZVN7">
    <property type="interactions" value="430"/>
</dbReference>
<dbReference type="EMBL" id="GL871218">
    <property type="protein sequence ID" value="EGC31991.1"/>
    <property type="molecule type" value="Genomic_DNA"/>
</dbReference>
<dbReference type="Proteomes" id="UP000001064">
    <property type="component" value="Unassembled WGS sequence"/>
</dbReference>
<dbReference type="GO" id="GO:0051082">
    <property type="term" value="F:unfolded protein binding"/>
    <property type="evidence" value="ECO:0000318"/>
    <property type="project" value="GO_Central"/>
</dbReference>
<dbReference type="STRING" id="5786.F0ZVN7"/>
<dbReference type="GeneID" id="10507669"/>
<name>F0ZVN7_DICPU</name>
<sequence>MAEIENPIKKQTKQEKKVREAMAKVGLVPVNDIFRFTLRQKGGLLIVVAEPEVYASPSGETYAIFGETTFDDMSQARATKAAKNVDEITKAVAPEEPVEEIVAETVSNDDEEVDLQGLDPKDVEIVMKETKAPKAKVVEVLKKTGDIVTAVLELTM</sequence>
<dbReference type="SMART" id="SM01407">
    <property type="entry name" value="NAC"/>
    <property type="match status" value="1"/>
</dbReference>
<protein>
    <recommendedName>
        <fullName evidence="1">NAC-A/B domain-containing protein</fullName>
    </recommendedName>
</protein>
<evidence type="ECO:0000259" key="1">
    <source>
        <dbReference type="PROSITE" id="PS51151"/>
    </source>
</evidence>
<dbReference type="AlphaFoldDB" id="F0ZVN7"/>
<proteinExistence type="predicted"/>
<dbReference type="VEuPathDB" id="AmoebaDB:DICPUDRAFT_49852"/>
<dbReference type="PROSITE" id="PS51151">
    <property type="entry name" value="NAC_AB"/>
    <property type="match status" value="1"/>
</dbReference>
<dbReference type="OrthoDB" id="3169036at2759"/>
<dbReference type="InterPro" id="IPR002715">
    <property type="entry name" value="Nas_poly-pep-assoc_cplx_dom"/>
</dbReference>
<feature type="domain" description="NAC-A/B" evidence="1">
    <location>
        <begin position="12"/>
        <end position="77"/>
    </location>
</feature>
<dbReference type="Gene3D" id="1.10.8.10">
    <property type="entry name" value="DNA helicase RuvA subunit, C-terminal domain"/>
    <property type="match status" value="1"/>
</dbReference>
<dbReference type="InterPro" id="IPR038187">
    <property type="entry name" value="NAC_A/B_dom_sf"/>
</dbReference>
<dbReference type="RefSeq" id="XP_003291489.1">
    <property type="nucleotide sequence ID" value="XM_003291441.1"/>
</dbReference>
<accession>F0ZVN7</accession>
<dbReference type="Pfam" id="PF01849">
    <property type="entry name" value="NAC"/>
    <property type="match status" value="1"/>
</dbReference>
<dbReference type="GO" id="GO:0005854">
    <property type="term" value="C:nascent polypeptide-associated complex"/>
    <property type="evidence" value="ECO:0007669"/>
    <property type="project" value="InterPro"/>
</dbReference>
<dbReference type="GO" id="GO:0005737">
    <property type="term" value="C:cytoplasm"/>
    <property type="evidence" value="ECO:0000318"/>
    <property type="project" value="GO_Central"/>
</dbReference>
<evidence type="ECO:0000313" key="3">
    <source>
        <dbReference type="Proteomes" id="UP000001064"/>
    </source>
</evidence>
<gene>
    <name evidence="2" type="ORF">DICPUDRAFT_49852</name>
</gene>
<dbReference type="InterPro" id="IPR016641">
    <property type="entry name" value="EGD2/NACA0like"/>
</dbReference>
<dbReference type="PANTHER" id="PTHR21713">
    <property type="entry name" value="NASCENT POLYPEPTIDE ASSOCIATED COMPLEX ALPHA SUBUNIT-RELATED"/>
    <property type="match status" value="1"/>
</dbReference>
<dbReference type="InParanoid" id="F0ZVN7"/>
<reference evidence="3" key="1">
    <citation type="journal article" date="2011" name="Genome Biol.">
        <title>Comparative genomics of the social amoebae Dictyostelium discoideum and Dictyostelium purpureum.</title>
        <authorList>
            <consortium name="US DOE Joint Genome Institute (JGI-PGF)"/>
            <person name="Sucgang R."/>
            <person name="Kuo A."/>
            <person name="Tian X."/>
            <person name="Salerno W."/>
            <person name="Parikh A."/>
            <person name="Feasley C.L."/>
            <person name="Dalin E."/>
            <person name="Tu H."/>
            <person name="Huang E."/>
            <person name="Barry K."/>
            <person name="Lindquist E."/>
            <person name="Shapiro H."/>
            <person name="Bruce D."/>
            <person name="Schmutz J."/>
            <person name="Salamov A."/>
            <person name="Fey P."/>
            <person name="Gaudet P."/>
            <person name="Anjard C."/>
            <person name="Babu M.M."/>
            <person name="Basu S."/>
            <person name="Bushmanova Y."/>
            <person name="van der Wel H."/>
            <person name="Katoh-Kurasawa M."/>
            <person name="Dinh C."/>
            <person name="Coutinho P.M."/>
            <person name="Saito T."/>
            <person name="Elias M."/>
            <person name="Schaap P."/>
            <person name="Kay R.R."/>
            <person name="Henrissat B."/>
            <person name="Eichinger L."/>
            <person name="Rivero F."/>
            <person name="Putnam N.H."/>
            <person name="West C.M."/>
            <person name="Loomis W.F."/>
            <person name="Chisholm R.L."/>
            <person name="Shaulsky G."/>
            <person name="Strassmann J.E."/>
            <person name="Queller D.C."/>
            <person name="Kuspa A."/>
            <person name="Grigoriev I.V."/>
        </authorList>
    </citation>
    <scope>NUCLEOTIDE SEQUENCE [LARGE SCALE GENOMIC DNA]</scope>
    <source>
        <strain evidence="3">QSDP1</strain>
    </source>
</reference>